<gene>
    <name evidence="1" type="ORF">L873DRAFT_1820341</name>
</gene>
<organism evidence="1 2">
    <name type="scientific">Choiromyces venosus 120613-1</name>
    <dbReference type="NCBI Taxonomy" id="1336337"/>
    <lineage>
        <taxon>Eukaryota</taxon>
        <taxon>Fungi</taxon>
        <taxon>Dikarya</taxon>
        <taxon>Ascomycota</taxon>
        <taxon>Pezizomycotina</taxon>
        <taxon>Pezizomycetes</taxon>
        <taxon>Pezizales</taxon>
        <taxon>Tuberaceae</taxon>
        <taxon>Choiromyces</taxon>
    </lineage>
</organism>
<name>A0A3N4J3A2_9PEZI</name>
<evidence type="ECO:0000313" key="1">
    <source>
        <dbReference type="EMBL" id="RPA90930.1"/>
    </source>
</evidence>
<dbReference type="AlphaFoldDB" id="A0A3N4J3A2"/>
<reference evidence="1 2" key="1">
    <citation type="journal article" date="2018" name="Nat. Ecol. Evol.">
        <title>Pezizomycetes genomes reveal the molecular basis of ectomycorrhizal truffle lifestyle.</title>
        <authorList>
            <person name="Murat C."/>
            <person name="Payen T."/>
            <person name="Noel B."/>
            <person name="Kuo A."/>
            <person name="Morin E."/>
            <person name="Chen J."/>
            <person name="Kohler A."/>
            <person name="Krizsan K."/>
            <person name="Balestrini R."/>
            <person name="Da Silva C."/>
            <person name="Montanini B."/>
            <person name="Hainaut M."/>
            <person name="Levati E."/>
            <person name="Barry K.W."/>
            <person name="Belfiori B."/>
            <person name="Cichocki N."/>
            <person name="Clum A."/>
            <person name="Dockter R.B."/>
            <person name="Fauchery L."/>
            <person name="Guy J."/>
            <person name="Iotti M."/>
            <person name="Le Tacon F."/>
            <person name="Lindquist E.A."/>
            <person name="Lipzen A."/>
            <person name="Malagnac F."/>
            <person name="Mello A."/>
            <person name="Molinier V."/>
            <person name="Miyauchi S."/>
            <person name="Poulain J."/>
            <person name="Riccioni C."/>
            <person name="Rubini A."/>
            <person name="Sitrit Y."/>
            <person name="Splivallo R."/>
            <person name="Traeger S."/>
            <person name="Wang M."/>
            <person name="Zifcakova L."/>
            <person name="Wipf D."/>
            <person name="Zambonelli A."/>
            <person name="Paolocci F."/>
            <person name="Nowrousian M."/>
            <person name="Ottonello S."/>
            <person name="Baldrian P."/>
            <person name="Spatafora J.W."/>
            <person name="Henrissat B."/>
            <person name="Nagy L.G."/>
            <person name="Aury J.M."/>
            <person name="Wincker P."/>
            <person name="Grigoriev I.V."/>
            <person name="Bonfante P."/>
            <person name="Martin F.M."/>
        </authorList>
    </citation>
    <scope>NUCLEOTIDE SEQUENCE [LARGE SCALE GENOMIC DNA]</scope>
    <source>
        <strain evidence="1 2">120613-1</strain>
    </source>
</reference>
<dbReference type="Proteomes" id="UP000276215">
    <property type="component" value="Unassembled WGS sequence"/>
</dbReference>
<evidence type="ECO:0000313" key="2">
    <source>
        <dbReference type="Proteomes" id="UP000276215"/>
    </source>
</evidence>
<sequence>MPYDDIAALLVRHIRQTAEVSQRLPADPSELGFLPAEQFTMLETSVLDFQETEVFQTHRVRCTGKRSFRYTGARNDWVWIQLGGSDLYGDLRGRAVARLLGLFKIRNVWAGAVSRLAMVQVLEPINSGRFHEFSGHIRVCKRPGRGDIMI</sequence>
<dbReference type="EMBL" id="ML120510">
    <property type="protein sequence ID" value="RPA90930.1"/>
    <property type="molecule type" value="Genomic_DNA"/>
</dbReference>
<proteinExistence type="predicted"/>
<protein>
    <submittedName>
        <fullName evidence="1">Uncharacterized protein</fullName>
    </submittedName>
</protein>
<accession>A0A3N4J3A2</accession>
<keyword evidence="2" id="KW-1185">Reference proteome</keyword>
<dbReference type="OrthoDB" id="5454953at2759"/>
<feature type="non-terminal residue" evidence="1">
    <location>
        <position position="150"/>
    </location>
</feature>